<evidence type="ECO:0000313" key="2">
    <source>
        <dbReference type="Proteomes" id="UP000223968"/>
    </source>
</evidence>
<keyword evidence="2" id="KW-1185">Reference proteome</keyword>
<evidence type="ECO:0000313" key="1">
    <source>
        <dbReference type="EMBL" id="PGH14006.1"/>
    </source>
</evidence>
<gene>
    <name evidence="1" type="ORF">AJ79_03275</name>
</gene>
<name>A0A2B7XXR6_9EURO</name>
<accession>A0A2B7XXR6</accession>
<comment type="caution">
    <text evidence="1">The sequence shown here is derived from an EMBL/GenBank/DDBJ whole genome shotgun (WGS) entry which is preliminary data.</text>
</comment>
<dbReference type="EMBL" id="PDNB01000039">
    <property type="protein sequence ID" value="PGH14006.1"/>
    <property type="molecule type" value="Genomic_DNA"/>
</dbReference>
<organism evidence="1 2">
    <name type="scientific">Helicocarpus griseus UAMH5409</name>
    <dbReference type="NCBI Taxonomy" id="1447875"/>
    <lineage>
        <taxon>Eukaryota</taxon>
        <taxon>Fungi</taxon>
        <taxon>Dikarya</taxon>
        <taxon>Ascomycota</taxon>
        <taxon>Pezizomycotina</taxon>
        <taxon>Eurotiomycetes</taxon>
        <taxon>Eurotiomycetidae</taxon>
        <taxon>Onygenales</taxon>
        <taxon>Ajellomycetaceae</taxon>
        <taxon>Helicocarpus</taxon>
    </lineage>
</organism>
<proteinExistence type="predicted"/>
<protein>
    <submittedName>
        <fullName evidence="1">Uncharacterized protein</fullName>
    </submittedName>
</protein>
<dbReference type="AlphaFoldDB" id="A0A2B7XXR6"/>
<dbReference type="Proteomes" id="UP000223968">
    <property type="component" value="Unassembled WGS sequence"/>
</dbReference>
<reference evidence="1 2" key="1">
    <citation type="submission" date="2017-10" db="EMBL/GenBank/DDBJ databases">
        <title>Comparative genomics in systemic dimorphic fungi from Ajellomycetaceae.</title>
        <authorList>
            <person name="Munoz J.F."/>
            <person name="Mcewen J.G."/>
            <person name="Clay O.K."/>
            <person name="Cuomo C.A."/>
        </authorList>
    </citation>
    <scope>NUCLEOTIDE SEQUENCE [LARGE SCALE GENOMIC DNA]</scope>
    <source>
        <strain evidence="1 2">UAMH5409</strain>
    </source>
</reference>
<sequence length="76" mass="8746">MTKKKARTIWELKAQLAARIKSPARTTRWQDGAEMEDPSKMLFFDYVIPAENCHLITCLLFIDGFVMSKLKRSGPD</sequence>